<protein>
    <recommendedName>
        <fullName evidence="4">Phage tail tape measure protein</fullName>
    </recommendedName>
</protein>
<dbReference type="EMBL" id="LGHJ01000016">
    <property type="protein sequence ID" value="KPL74982.1"/>
    <property type="molecule type" value="Genomic_DNA"/>
</dbReference>
<gene>
    <name evidence="2" type="ORF">AC812_10740</name>
</gene>
<dbReference type="RefSeq" id="WP_061916049.1">
    <property type="nucleotide sequence ID" value="NZ_DF967971.1"/>
</dbReference>
<accession>A0A0P6XRG5</accession>
<dbReference type="PANTHER" id="PTHR45615:SF63">
    <property type="entry name" value="CHROMOSOME UNDETERMINED SCAFFOLD_10, WHOLE GENOME SHOTGUN SEQUENCE"/>
    <property type="match status" value="1"/>
</dbReference>
<dbReference type="PANTHER" id="PTHR45615">
    <property type="entry name" value="MYOSIN HEAVY CHAIN, NON-MUSCLE"/>
    <property type="match status" value="1"/>
</dbReference>
<comment type="caution">
    <text evidence="2">The sequence shown here is derived from an EMBL/GenBank/DDBJ whole genome shotgun (WGS) entry which is preliminary data.</text>
</comment>
<sequence>MDEKQLRFLLMFGSDASKAQEDFKKLQSRAEELQKRMQTLRETMKLHQAVGKDVTALEKELQAITHELVELDQKAQRAQTALRGMANSSRDIRDNLFNLRDIGEKLDRIGGTFERFGRGILSPLTGSIQSYLQSASPFDTVAFAWKQAQMDIQQSFMRIGAVATNELLPALRMAADLVAKIANLVERNPDLVKAGLMFGGSLVAIGGLAQLAGQITMLVGVTKALNIPALLGSIGSAGGALLNPYVGVTALVGMGAAAGYSALSRTDFGAQRNMQAAPGQLATIAAYYSGRIGLFGSEERGQQWAMMIGQLTGVVEKHAEAAQRDAMATQQQLDAFAAYEQAQQQRTEYERRAQAERNQIIAEFAAQRVEIERNYENNRKSLIAQYAEQRLRLMRDFARTERQAEQDYYQNRLKLSQTYQVDVRRAEEDHQRRMRQLRQEHDERLQELIENRDALGIIREKRSYERRRQEEEETYRIQSARRSEDFARQIQEMESQFAIQRQRRLEDYRLQLNDMAEQHRQRMAQLAVQRAEELKRLDEQQRKRLQQFDRQYQNELQQLRNAEQNRLNVLRMLALNDQALLQRTGAELTARYKAWLEQQVKGFLDTKPQRRASGGLVNAWQPYLVGEQGPELFVPGISGTIVPSSLTRAMLSDTQYRGEKVVNMRIETSSLTLNQVMREVERRLDRRDRVLARAIGG</sequence>
<evidence type="ECO:0000313" key="2">
    <source>
        <dbReference type="EMBL" id="KPL74982.1"/>
    </source>
</evidence>
<evidence type="ECO:0008006" key="4">
    <source>
        <dbReference type="Google" id="ProtNLM"/>
    </source>
</evidence>
<feature type="coiled-coil region" evidence="1">
    <location>
        <begin position="420"/>
        <end position="451"/>
    </location>
</feature>
<feature type="coiled-coil region" evidence="1">
    <location>
        <begin position="16"/>
        <end position="81"/>
    </location>
</feature>
<feature type="coiled-coil region" evidence="1">
    <location>
        <begin position="516"/>
        <end position="565"/>
    </location>
</feature>
<keyword evidence="3" id="KW-1185">Reference proteome</keyword>
<organism evidence="2 3">
    <name type="scientific">Bellilinea caldifistulae</name>
    <dbReference type="NCBI Taxonomy" id="360411"/>
    <lineage>
        <taxon>Bacteria</taxon>
        <taxon>Bacillati</taxon>
        <taxon>Chloroflexota</taxon>
        <taxon>Anaerolineae</taxon>
        <taxon>Anaerolineales</taxon>
        <taxon>Anaerolineaceae</taxon>
        <taxon>Bellilinea</taxon>
    </lineage>
</organism>
<evidence type="ECO:0000313" key="3">
    <source>
        <dbReference type="Proteomes" id="UP000050514"/>
    </source>
</evidence>
<proteinExistence type="predicted"/>
<dbReference type="PATRIC" id="fig|360411.5.peg.2767"/>
<dbReference type="Proteomes" id="UP000050514">
    <property type="component" value="Unassembled WGS sequence"/>
</dbReference>
<dbReference type="AlphaFoldDB" id="A0A0P6XRG5"/>
<evidence type="ECO:0000256" key="1">
    <source>
        <dbReference type="SAM" id="Coils"/>
    </source>
</evidence>
<keyword evidence="1" id="KW-0175">Coiled coil</keyword>
<reference evidence="2 3" key="1">
    <citation type="submission" date="2015-07" db="EMBL/GenBank/DDBJ databases">
        <title>Draft genome of Bellilinea caldifistulae DSM 17877.</title>
        <authorList>
            <person name="Hemp J."/>
            <person name="Ward L.M."/>
            <person name="Pace L.A."/>
            <person name="Fischer W.W."/>
        </authorList>
    </citation>
    <scope>NUCLEOTIDE SEQUENCE [LARGE SCALE GENOMIC DNA]</scope>
    <source>
        <strain evidence="2 3">GOMI-1</strain>
    </source>
</reference>
<name>A0A0P6XRG5_9CHLR</name>
<dbReference type="STRING" id="360411.AC812_10740"/>